<feature type="chain" id="PRO_5039763023" description="Glucanase" evidence="3">
    <location>
        <begin position="34"/>
        <end position="594"/>
    </location>
</feature>
<dbReference type="GO" id="GO:0004553">
    <property type="term" value="F:hydrolase activity, hydrolyzing O-glycosyl compounds"/>
    <property type="evidence" value="ECO:0007669"/>
    <property type="project" value="InterPro"/>
</dbReference>
<feature type="active site" description="Proton acceptor" evidence="1">
    <location>
        <position position="531"/>
    </location>
</feature>
<dbReference type="Gene3D" id="3.20.20.40">
    <property type="entry name" value="1, 4-beta cellobiohydrolase"/>
    <property type="match status" value="1"/>
</dbReference>
<evidence type="ECO:0000256" key="3">
    <source>
        <dbReference type="RuleBase" id="RU361186"/>
    </source>
</evidence>
<keyword evidence="3" id="KW-0732">Signal</keyword>
<evidence type="ECO:0000259" key="4">
    <source>
        <dbReference type="PROSITE" id="PS51173"/>
    </source>
</evidence>
<proteinExistence type="inferred from homology"/>
<feature type="binding site" evidence="2">
    <location>
        <position position="525"/>
    </location>
    <ligand>
        <name>substrate</name>
    </ligand>
</feature>
<dbReference type="PROSITE" id="PS51173">
    <property type="entry name" value="CBM2"/>
    <property type="match status" value="1"/>
</dbReference>
<dbReference type="PRINTS" id="PR00733">
    <property type="entry name" value="GLHYDRLASE6"/>
</dbReference>
<dbReference type="RefSeq" id="WP_184978661.1">
    <property type="nucleotide sequence ID" value="NZ_BAAALO010000057.1"/>
</dbReference>
<dbReference type="InterPro" id="IPR001919">
    <property type="entry name" value="CBD2"/>
</dbReference>
<comment type="similarity">
    <text evidence="3">Belongs to the glycosyl hydrolase family 6.</text>
</comment>
<dbReference type="PANTHER" id="PTHR34876:SF4">
    <property type="entry name" value="1,4-BETA-D-GLUCAN CELLOBIOHYDROLASE C-RELATED"/>
    <property type="match status" value="1"/>
</dbReference>
<keyword evidence="6" id="KW-1185">Reference proteome</keyword>
<dbReference type="SUPFAM" id="SSF51989">
    <property type="entry name" value="Glycosyl hydrolases family 6, cellulases"/>
    <property type="match status" value="1"/>
</dbReference>
<dbReference type="SUPFAM" id="SSF49384">
    <property type="entry name" value="Carbohydrate-binding domain"/>
    <property type="match status" value="1"/>
</dbReference>
<feature type="binding site" evidence="2">
    <location>
        <position position="362"/>
    </location>
    <ligand>
        <name>substrate</name>
    </ligand>
</feature>
<keyword evidence="3" id="KW-0136">Cellulose degradation</keyword>
<dbReference type="EC" id="3.2.1.-" evidence="3"/>
<evidence type="ECO:0000256" key="2">
    <source>
        <dbReference type="PIRSR" id="PIRSR001100-2"/>
    </source>
</evidence>
<organism evidence="5 6">
    <name type="scientific">Sphaerisporangium rubeum</name>
    <dbReference type="NCBI Taxonomy" id="321317"/>
    <lineage>
        <taxon>Bacteria</taxon>
        <taxon>Bacillati</taxon>
        <taxon>Actinomycetota</taxon>
        <taxon>Actinomycetes</taxon>
        <taxon>Streptosporangiales</taxon>
        <taxon>Streptosporangiaceae</taxon>
        <taxon>Sphaerisporangium</taxon>
    </lineage>
</organism>
<dbReference type="EMBL" id="JACHIU010000001">
    <property type="protein sequence ID" value="MBB6471459.1"/>
    <property type="molecule type" value="Genomic_DNA"/>
</dbReference>
<comment type="caution">
    <text evidence="5">The sequence shown here is derived from an EMBL/GenBank/DDBJ whole genome shotgun (WGS) entry which is preliminary data.</text>
</comment>
<dbReference type="Pfam" id="PF00553">
    <property type="entry name" value="CBM_2"/>
    <property type="match status" value="1"/>
</dbReference>
<protein>
    <recommendedName>
        <fullName evidence="3">Glucanase</fullName>
        <ecNumber evidence="3">3.2.1.-</ecNumber>
    </recommendedName>
</protein>
<keyword evidence="3" id="KW-0119">Carbohydrate metabolism</keyword>
<dbReference type="InterPro" id="IPR012291">
    <property type="entry name" value="CBM2_carb-bd_dom_sf"/>
</dbReference>
<dbReference type="AlphaFoldDB" id="A0A7X0IBJ4"/>
<name>A0A7X0IBJ4_9ACTN</name>
<dbReference type="SMART" id="SM00637">
    <property type="entry name" value="CBD_II"/>
    <property type="match status" value="1"/>
</dbReference>
<dbReference type="Gene3D" id="2.60.40.290">
    <property type="match status" value="1"/>
</dbReference>
<evidence type="ECO:0000313" key="5">
    <source>
        <dbReference type="EMBL" id="MBB6471459.1"/>
    </source>
</evidence>
<feature type="binding site" evidence="2">
    <location>
        <position position="221"/>
    </location>
    <ligand>
        <name>substrate</name>
    </ligand>
</feature>
<feature type="binding site" evidence="2">
    <location>
        <position position="219"/>
    </location>
    <ligand>
        <name>substrate</name>
    </ligand>
</feature>
<evidence type="ECO:0000313" key="6">
    <source>
        <dbReference type="Proteomes" id="UP000555564"/>
    </source>
</evidence>
<feature type="signal peptide" evidence="3">
    <location>
        <begin position="1"/>
        <end position="33"/>
    </location>
</feature>
<gene>
    <name evidence="5" type="ORF">BJ992_000890</name>
</gene>
<feature type="domain" description="CBM2" evidence="4">
    <location>
        <begin position="30"/>
        <end position="149"/>
    </location>
</feature>
<dbReference type="InterPro" id="IPR016288">
    <property type="entry name" value="Beta_cellobiohydrolase"/>
</dbReference>
<dbReference type="GO" id="GO:0030247">
    <property type="term" value="F:polysaccharide binding"/>
    <property type="evidence" value="ECO:0007669"/>
    <property type="project" value="UniProtKB-UniRule"/>
</dbReference>
<keyword evidence="3 5" id="KW-0326">Glycosidase</keyword>
<feature type="binding site" evidence="2">
    <location>
        <position position="529"/>
    </location>
    <ligand>
        <name>substrate</name>
    </ligand>
</feature>
<keyword evidence="3" id="KW-0624">Polysaccharide degradation</keyword>
<dbReference type="PIRSF" id="PIRSF001100">
    <property type="entry name" value="Beta_cellobiohydrolase"/>
    <property type="match status" value="1"/>
</dbReference>
<dbReference type="InterPro" id="IPR036434">
    <property type="entry name" value="Beta_cellobiohydrolase_sf"/>
</dbReference>
<evidence type="ECO:0000256" key="1">
    <source>
        <dbReference type="PIRSR" id="PIRSR001100-1"/>
    </source>
</evidence>
<keyword evidence="3 5" id="KW-0378">Hydrolase</keyword>
<dbReference type="GO" id="GO:0030245">
    <property type="term" value="P:cellulose catabolic process"/>
    <property type="evidence" value="ECO:0007669"/>
    <property type="project" value="UniProtKB-KW"/>
</dbReference>
<dbReference type="PANTHER" id="PTHR34876">
    <property type="match status" value="1"/>
</dbReference>
<accession>A0A7X0IBJ4</accession>
<dbReference type="Proteomes" id="UP000555564">
    <property type="component" value="Unassembled WGS sequence"/>
</dbReference>
<dbReference type="InterPro" id="IPR008965">
    <property type="entry name" value="CBM2/CBM3_carb-bd_dom_sf"/>
</dbReference>
<sequence>MGPWNSRSPWYRVLVLPVAFLLAVTGLSAAASAAASCEATYTVQQWGTTGSGGFVASLAVRNTGDSLWGWTVAFTFPGPPGSQTIQNGWNAQWIQSGTQVTALSQSYTQPPNHVLNAGATMVLGFTATWQGANPHPTAFTLNGVTCRTIVTATPTPTPTPIPTPTVKTPVNPFLGGTGYVNPDWTANALRSASIVRSGTGNNQLELRIYAVAGTPTAVWLDRIAKVTGPYSSRTLVDHLEGALQQRATYVTFVLYDLPYRDCTSPAGGGELGSPDGLGRYRAEFIDPITEIVSRPRYQGLRVVFVVEPRSLASLAVAPFQPTAMCQTAEASGVYTDGIRYAVDRLGPLPNVWLYLDAGVSHWIGYDTVFPGFADRIAATVRGTARGMSAVTGFALNVADYVPLDETFLPDPYRLVGGQPVHSSRFYDRNPVFDEGDFSTALLNAMTSRGFPSSVGMIVDTSRNGWGGTYRPRAPSTSTQVDTHVDQARIDRRTYRHNFCNQAGAGLGERPRPVSPNNYHALLWIKPPGESDGLSRPPILDVDDPNARFDVMCSPTAYGRINPAERTGALYEAPAPGQWHHDQFTMLVTNAYPPI</sequence>
<reference evidence="5 6" key="1">
    <citation type="submission" date="2020-08" db="EMBL/GenBank/DDBJ databases">
        <title>Sequencing the genomes of 1000 actinobacteria strains.</title>
        <authorList>
            <person name="Klenk H.-P."/>
        </authorList>
    </citation>
    <scope>NUCLEOTIDE SEQUENCE [LARGE SCALE GENOMIC DNA]</scope>
    <source>
        <strain evidence="5 6">DSM 44936</strain>
    </source>
</reference>
<dbReference type="Pfam" id="PF01341">
    <property type="entry name" value="Glyco_hydro_6"/>
    <property type="match status" value="1"/>
</dbReference>